<organism evidence="1 2">
    <name type="scientific">Vespula germanica</name>
    <name type="common">German yellow jacket</name>
    <name type="synonym">Paravespula germanica</name>
    <dbReference type="NCBI Taxonomy" id="30212"/>
    <lineage>
        <taxon>Eukaryota</taxon>
        <taxon>Metazoa</taxon>
        <taxon>Ecdysozoa</taxon>
        <taxon>Arthropoda</taxon>
        <taxon>Hexapoda</taxon>
        <taxon>Insecta</taxon>
        <taxon>Pterygota</taxon>
        <taxon>Neoptera</taxon>
        <taxon>Endopterygota</taxon>
        <taxon>Hymenoptera</taxon>
        <taxon>Apocrita</taxon>
        <taxon>Aculeata</taxon>
        <taxon>Vespoidea</taxon>
        <taxon>Vespidae</taxon>
        <taxon>Vespinae</taxon>
        <taxon>Vespula</taxon>
    </lineage>
</organism>
<protein>
    <submittedName>
        <fullName evidence="1">Uncharacterized protein</fullName>
    </submittedName>
</protein>
<evidence type="ECO:0000313" key="2">
    <source>
        <dbReference type="Proteomes" id="UP000617340"/>
    </source>
</evidence>
<keyword evidence="2" id="KW-1185">Reference proteome</keyword>
<gene>
    <name evidence="1" type="ORF">HZH68_013624</name>
</gene>
<accession>A0A834MV46</accession>
<dbReference type="EMBL" id="JACSDZ010000015">
    <property type="protein sequence ID" value="KAF7386492.1"/>
    <property type="molecule type" value="Genomic_DNA"/>
</dbReference>
<name>A0A834MV46_VESGE</name>
<dbReference type="Proteomes" id="UP000617340">
    <property type="component" value="Unassembled WGS sequence"/>
</dbReference>
<comment type="caution">
    <text evidence="1">The sequence shown here is derived from an EMBL/GenBank/DDBJ whole genome shotgun (WGS) entry which is preliminary data.</text>
</comment>
<dbReference type="AlphaFoldDB" id="A0A834MV46"/>
<sequence length="85" mass="9934">MATFKDLKNDWTALCQNSTDCWTESEHGSSKEEQTWNAVRYLFLNEERKQFESPATTRESTSLLKSVENTMEVDANNIDNRLRNK</sequence>
<evidence type="ECO:0000313" key="1">
    <source>
        <dbReference type="EMBL" id="KAF7386492.1"/>
    </source>
</evidence>
<reference evidence="1" key="1">
    <citation type="journal article" date="2020" name="G3 (Bethesda)">
        <title>High-Quality Assemblies for Three Invasive Social Wasps from the &lt;i&gt;Vespula&lt;/i&gt; Genus.</title>
        <authorList>
            <person name="Harrop T.W.R."/>
            <person name="Guhlin J."/>
            <person name="McLaughlin G.M."/>
            <person name="Permina E."/>
            <person name="Stockwell P."/>
            <person name="Gilligan J."/>
            <person name="Le Lec M.F."/>
            <person name="Gruber M.A.M."/>
            <person name="Quinn O."/>
            <person name="Lovegrove M."/>
            <person name="Duncan E.J."/>
            <person name="Remnant E.J."/>
            <person name="Van Eeckhoven J."/>
            <person name="Graham B."/>
            <person name="Knapp R.A."/>
            <person name="Langford K.W."/>
            <person name="Kronenberg Z."/>
            <person name="Press M.O."/>
            <person name="Eacker S.M."/>
            <person name="Wilson-Rankin E.E."/>
            <person name="Purcell J."/>
            <person name="Lester P.J."/>
            <person name="Dearden P.K."/>
        </authorList>
    </citation>
    <scope>NUCLEOTIDE SEQUENCE</scope>
    <source>
        <strain evidence="1">Linc-1</strain>
    </source>
</reference>
<proteinExistence type="predicted"/>